<keyword evidence="4" id="KW-0804">Transcription</keyword>
<dbReference type="PANTHER" id="PTHR30537:SF26">
    <property type="entry name" value="GLYCINE CLEAVAGE SYSTEM TRANSCRIPTIONAL ACTIVATOR"/>
    <property type="match status" value="1"/>
</dbReference>
<dbReference type="SUPFAM" id="SSF46785">
    <property type="entry name" value="Winged helix' DNA-binding domain"/>
    <property type="match status" value="1"/>
</dbReference>
<feature type="domain" description="HTH lysR-type" evidence="5">
    <location>
        <begin position="9"/>
        <end position="66"/>
    </location>
</feature>
<accession>A0A6L7G6F9</accession>
<dbReference type="EMBL" id="WUMU01000022">
    <property type="protein sequence ID" value="MXN19884.1"/>
    <property type="molecule type" value="Genomic_DNA"/>
</dbReference>
<dbReference type="InterPro" id="IPR036388">
    <property type="entry name" value="WH-like_DNA-bd_sf"/>
</dbReference>
<dbReference type="Pfam" id="PF00126">
    <property type="entry name" value="HTH_1"/>
    <property type="match status" value="1"/>
</dbReference>
<keyword evidence="3" id="KW-0238">DNA-binding</keyword>
<evidence type="ECO:0000313" key="7">
    <source>
        <dbReference type="Proteomes" id="UP000477911"/>
    </source>
</evidence>
<dbReference type="PANTHER" id="PTHR30537">
    <property type="entry name" value="HTH-TYPE TRANSCRIPTIONAL REGULATOR"/>
    <property type="match status" value="1"/>
</dbReference>
<dbReference type="InterPro" id="IPR058163">
    <property type="entry name" value="LysR-type_TF_proteobact-type"/>
</dbReference>
<dbReference type="GO" id="GO:0006351">
    <property type="term" value="P:DNA-templated transcription"/>
    <property type="evidence" value="ECO:0007669"/>
    <property type="project" value="TreeGrafter"/>
</dbReference>
<reference evidence="6 7" key="1">
    <citation type="submission" date="2019-12" db="EMBL/GenBank/DDBJ databases">
        <authorList>
            <person name="Li M."/>
        </authorList>
    </citation>
    <scope>NUCLEOTIDE SEQUENCE [LARGE SCALE GENOMIC DNA]</scope>
    <source>
        <strain evidence="6 7">GBMRC 2024</strain>
    </source>
</reference>
<dbReference type="AlphaFoldDB" id="A0A6L7G6F9"/>
<evidence type="ECO:0000256" key="4">
    <source>
        <dbReference type="ARBA" id="ARBA00023163"/>
    </source>
</evidence>
<dbReference type="Gene3D" id="1.10.10.10">
    <property type="entry name" value="Winged helix-like DNA-binding domain superfamily/Winged helix DNA-binding domain"/>
    <property type="match status" value="1"/>
</dbReference>
<evidence type="ECO:0000256" key="1">
    <source>
        <dbReference type="ARBA" id="ARBA00009437"/>
    </source>
</evidence>
<proteinExistence type="inferred from homology"/>
<dbReference type="GO" id="GO:0003700">
    <property type="term" value="F:DNA-binding transcription factor activity"/>
    <property type="evidence" value="ECO:0007669"/>
    <property type="project" value="InterPro"/>
</dbReference>
<evidence type="ECO:0000256" key="2">
    <source>
        <dbReference type="ARBA" id="ARBA00023015"/>
    </source>
</evidence>
<evidence type="ECO:0000313" key="6">
    <source>
        <dbReference type="EMBL" id="MXN19884.1"/>
    </source>
</evidence>
<dbReference type="Pfam" id="PF03466">
    <property type="entry name" value="LysR_substrate"/>
    <property type="match status" value="1"/>
</dbReference>
<dbReference type="InterPro" id="IPR036390">
    <property type="entry name" value="WH_DNA-bd_sf"/>
</dbReference>
<sequence length="300" mass="33195">MTLQRRHLPDMRLLQTFEAAARHGNFTRAGEELALTQSAVSRQVRELEDQIGKPLFERVRARVVLTRAAEALLPEVQRLMRMAETTMRHASAGAQSEGVLAVNAIPTFAERWLMPRLPAFQARDPGLRFDISTRPGVFDFAETQCDIAIHYGQPIWPGAQCTYLCSEIVVPVAGGALRGRAMDAARLAEAPKLHLSARPTLWPDWFARLGQPLPEGRAGHWVDQFSLAIEAVKGGMGYALLPLYLIEGEIASGALEVVMDVPHSTDMAYYLAIPEGREDKVAGFRDWLISQVSFRPRAAG</sequence>
<dbReference type="Gene3D" id="3.40.190.10">
    <property type="entry name" value="Periplasmic binding protein-like II"/>
    <property type="match status" value="2"/>
</dbReference>
<dbReference type="PRINTS" id="PR00039">
    <property type="entry name" value="HTHLYSR"/>
</dbReference>
<dbReference type="GO" id="GO:0043565">
    <property type="term" value="F:sequence-specific DNA binding"/>
    <property type="evidence" value="ECO:0007669"/>
    <property type="project" value="TreeGrafter"/>
</dbReference>
<dbReference type="RefSeq" id="WP_160896007.1">
    <property type="nucleotide sequence ID" value="NZ_WUMU01000022.1"/>
</dbReference>
<dbReference type="Proteomes" id="UP000477911">
    <property type="component" value="Unassembled WGS sequence"/>
</dbReference>
<dbReference type="InterPro" id="IPR005119">
    <property type="entry name" value="LysR_subst-bd"/>
</dbReference>
<dbReference type="InterPro" id="IPR000847">
    <property type="entry name" value="LysR_HTH_N"/>
</dbReference>
<comment type="caution">
    <text evidence="6">The sequence shown here is derived from an EMBL/GenBank/DDBJ whole genome shotgun (WGS) entry which is preliminary data.</text>
</comment>
<dbReference type="PROSITE" id="PS50931">
    <property type="entry name" value="HTH_LYSR"/>
    <property type="match status" value="1"/>
</dbReference>
<keyword evidence="7" id="KW-1185">Reference proteome</keyword>
<comment type="similarity">
    <text evidence="1">Belongs to the LysR transcriptional regulatory family.</text>
</comment>
<protein>
    <submittedName>
        <fullName evidence="6">LysR family transcriptional regulator</fullName>
    </submittedName>
</protein>
<evidence type="ECO:0000259" key="5">
    <source>
        <dbReference type="PROSITE" id="PS50931"/>
    </source>
</evidence>
<gene>
    <name evidence="6" type="ORF">GR170_18780</name>
</gene>
<evidence type="ECO:0000256" key="3">
    <source>
        <dbReference type="ARBA" id="ARBA00023125"/>
    </source>
</evidence>
<dbReference type="SUPFAM" id="SSF53850">
    <property type="entry name" value="Periplasmic binding protein-like II"/>
    <property type="match status" value="1"/>
</dbReference>
<dbReference type="FunFam" id="1.10.10.10:FF:000001">
    <property type="entry name" value="LysR family transcriptional regulator"/>
    <property type="match status" value="1"/>
</dbReference>
<keyword evidence="2" id="KW-0805">Transcription regulation</keyword>
<name>A0A6L7G6F9_9RHOB</name>
<organism evidence="6 7">
    <name type="scientific">Pseudooceanicola albus</name>
    <dbReference type="NCBI Taxonomy" id="2692189"/>
    <lineage>
        <taxon>Bacteria</taxon>
        <taxon>Pseudomonadati</taxon>
        <taxon>Pseudomonadota</taxon>
        <taxon>Alphaproteobacteria</taxon>
        <taxon>Rhodobacterales</taxon>
        <taxon>Paracoccaceae</taxon>
        <taxon>Pseudooceanicola</taxon>
    </lineage>
</organism>